<dbReference type="GO" id="GO:0022625">
    <property type="term" value="C:cytosolic large ribosomal subunit"/>
    <property type="evidence" value="ECO:0007669"/>
    <property type="project" value="TreeGrafter"/>
</dbReference>
<dbReference type="Proteomes" id="UP000249818">
    <property type="component" value="Chromosome BARAN1"/>
</dbReference>
<proteinExistence type="inferred from homology"/>
<keyword evidence="4 7" id="KW-0689">Ribosomal protein</keyword>
<dbReference type="EMBL" id="LS483254">
    <property type="protein sequence ID" value="SQD92681.1"/>
    <property type="molecule type" value="Genomic_DNA"/>
</dbReference>
<evidence type="ECO:0000256" key="4">
    <source>
        <dbReference type="ARBA" id="ARBA00022980"/>
    </source>
</evidence>
<dbReference type="InterPro" id="IPR047867">
    <property type="entry name" value="Ribosomal_uL22_bac/org-type"/>
</dbReference>
<dbReference type="KEGG" id="bana:BARAN1_0657"/>
<protein>
    <recommendedName>
        <fullName evidence="6 7">Large ribosomal subunit protein uL22</fullName>
    </recommendedName>
</protein>
<evidence type="ECO:0000256" key="7">
    <source>
        <dbReference type="HAMAP-Rule" id="MF_01331"/>
    </source>
</evidence>
<evidence type="ECO:0000256" key="5">
    <source>
        <dbReference type="ARBA" id="ARBA00023274"/>
    </source>
</evidence>
<comment type="function">
    <text evidence="7">The globular domain of the protein is located near the polypeptide exit tunnel on the outside of the subunit, while an extended beta-hairpin is found that lines the wall of the exit tunnel in the center of the 70S ribosome.</text>
</comment>
<name>A0A2X3KJ60_9BACT</name>
<keyword evidence="5 7" id="KW-0687">Ribonucleoprotein</keyword>
<reference evidence="12" key="1">
    <citation type="submission" date="2018-05" db="EMBL/GenBank/DDBJ databases">
        <authorList>
            <person name="Hao L."/>
        </authorList>
    </citation>
    <scope>NUCLEOTIDE SEQUENCE [LARGE SCALE GENOMIC DNA]</scope>
</reference>
<comment type="function">
    <text evidence="7 10">This protein binds specifically to 23S rRNA; its binding is stimulated by other ribosomal proteins, e.g., L4, L17, and L20. It is important during the early stages of 50S assembly. It makes multiple contacts with different domains of the 23S rRNA in the assembled 50S subunit and ribosome.</text>
</comment>
<dbReference type="HAMAP" id="MF_01331_B">
    <property type="entry name" value="Ribosomal_uL22_B"/>
    <property type="match status" value="1"/>
</dbReference>
<dbReference type="Pfam" id="PF00237">
    <property type="entry name" value="Ribosomal_L22"/>
    <property type="match status" value="1"/>
</dbReference>
<keyword evidence="2 7" id="KW-0699">rRNA-binding</keyword>
<evidence type="ECO:0000313" key="11">
    <source>
        <dbReference type="EMBL" id="SQD92681.1"/>
    </source>
</evidence>
<dbReference type="Gene3D" id="3.90.470.10">
    <property type="entry name" value="Ribosomal protein L22/L17"/>
    <property type="match status" value="1"/>
</dbReference>
<evidence type="ECO:0000256" key="1">
    <source>
        <dbReference type="ARBA" id="ARBA00009451"/>
    </source>
</evidence>
<dbReference type="RefSeq" id="WP_122030868.1">
    <property type="nucleotide sequence ID" value="NZ_LS483254.1"/>
</dbReference>
<dbReference type="PROSITE" id="PS00464">
    <property type="entry name" value="RIBOSOMAL_L22"/>
    <property type="match status" value="1"/>
</dbReference>
<evidence type="ECO:0000256" key="3">
    <source>
        <dbReference type="ARBA" id="ARBA00022884"/>
    </source>
</evidence>
<evidence type="ECO:0000256" key="8">
    <source>
        <dbReference type="RuleBase" id="RU004005"/>
    </source>
</evidence>
<dbReference type="SUPFAM" id="SSF54843">
    <property type="entry name" value="Ribosomal protein L22"/>
    <property type="match status" value="1"/>
</dbReference>
<sequence length="113" mass="12812">MREAIARARFVRMSPLKARLVINEIRGKPVAEARQILALSPQKASRFIRKVLDSAVANAQHNFEMDVDRLFVVRAVVDEGPRVRRLNPRAFGRADIVRRAMAHITVAVAEKEE</sequence>
<keyword evidence="12" id="KW-1185">Reference proteome</keyword>
<dbReference type="InterPro" id="IPR018260">
    <property type="entry name" value="Ribosomal_uL22_CS"/>
</dbReference>
<dbReference type="InterPro" id="IPR001063">
    <property type="entry name" value="Ribosomal_uL22"/>
</dbReference>
<dbReference type="PANTHER" id="PTHR13501">
    <property type="entry name" value="CHLOROPLAST 50S RIBOSOMAL PROTEIN L22-RELATED"/>
    <property type="match status" value="1"/>
</dbReference>
<dbReference type="NCBIfam" id="TIGR01044">
    <property type="entry name" value="rplV_bact"/>
    <property type="match status" value="1"/>
</dbReference>
<evidence type="ECO:0000313" key="12">
    <source>
        <dbReference type="Proteomes" id="UP000249818"/>
    </source>
</evidence>
<evidence type="ECO:0000256" key="9">
    <source>
        <dbReference type="RuleBase" id="RU004006"/>
    </source>
</evidence>
<evidence type="ECO:0000256" key="2">
    <source>
        <dbReference type="ARBA" id="ARBA00022730"/>
    </source>
</evidence>
<evidence type="ECO:0000256" key="10">
    <source>
        <dbReference type="RuleBase" id="RU004008"/>
    </source>
</evidence>
<accession>A0A2X3KJ60</accession>
<organism evidence="11 12">
    <name type="scientific">Candidatus Bipolaricaulis anaerobius</name>
    <dbReference type="NCBI Taxonomy" id="2026885"/>
    <lineage>
        <taxon>Bacteria</taxon>
        <taxon>Candidatus Bipolaricaulota</taxon>
        <taxon>Candidatus Bipolaricaulia</taxon>
        <taxon>Candidatus Bipolaricaulales</taxon>
        <taxon>Candidatus Bipolaricaulaceae</taxon>
        <taxon>Candidatus Bipolaricaulis</taxon>
    </lineage>
</organism>
<dbReference type="OrthoDB" id="9805969at2"/>
<dbReference type="PANTHER" id="PTHR13501:SF8">
    <property type="entry name" value="LARGE RIBOSOMAL SUBUNIT PROTEIN UL22M"/>
    <property type="match status" value="1"/>
</dbReference>
<dbReference type="InterPro" id="IPR005727">
    <property type="entry name" value="Ribosomal_uL22_bac/chlpt-type"/>
</dbReference>
<dbReference type="AlphaFoldDB" id="A0A2X3KJ60"/>
<dbReference type="GO" id="GO:0003735">
    <property type="term" value="F:structural constituent of ribosome"/>
    <property type="evidence" value="ECO:0007669"/>
    <property type="project" value="InterPro"/>
</dbReference>
<dbReference type="CDD" id="cd00336">
    <property type="entry name" value="Ribosomal_L22"/>
    <property type="match status" value="1"/>
</dbReference>
<comment type="subunit">
    <text evidence="7 9">Part of the 50S ribosomal subunit.</text>
</comment>
<dbReference type="InterPro" id="IPR036394">
    <property type="entry name" value="Ribosomal_uL22_sf"/>
</dbReference>
<keyword evidence="3 7" id="KW-0694">RNA-binding</keyword>
<dbReference type="GO" id="GO:0019843">
    <property type="term" value="F:rRNA binding"/>
    <property type="evidence" value="ECO:0007669"/>
    <property type="project" value="UniProtKB-UniRule"/>
</dbReference>
<gene>
    <name evidence="7 11" type="primary">rplV</name>
    <name evidence="11" type="ORF">BARAN1_0657</name>
</gene>
<comment type="similarity">
    <text evidence="1 7 8">Belongs to the universal ribosomal protein uL22 family.</text>
</comment>
<dbReference type="GO" id="GO:0006412">
    <property type="term" value="P:translation"/>
    <property type="evidence" value="ECO:0007669"/>
    <property type="project" value="UniProtKB-UniRule"/>
</dbReference>
<evidence type="ECO:0000256" key="6">
    <source>
        <dbReference type="ARBA" id="ARBA00035207"/>
    </source>
</evidence>